<dbReference type="EMBL" id="JBHSHC010000037">
    <property type="protein sequence ID" value="MFC4766971.1"/>
    <property type="molecule type" value="Genomic_DNA"/>
</dbReference>
<protein>
    <submittedName>
        <fullName evidence="4">Zinc ribbon domain-containing protein</fullName>
    </submittedName>
</protein>
<evidence type="ECO:0000256" key="2">
    <source>
        <dbReference type="SAM" id="MobiDB-lite"/>
    </source>
</evidence>
<evidence type="ECO:0000313" key="5">
    <source>
        <dbReference type="Proteomes" id="UP001596002"/>
    </source>
</evidence>
<name>A0ABV9PYE7_9BACL</name>
<dbReference type="RefSeq" id="WP_380024863.1">
    <property type="nucleotide sequence ID" value="NZ_JBHSHC010000037.1"/>
</dbReference>
<dbReference type="InterPro" id="IPR010095">
    <property type="entry name" value="Cas12f1-like_TNB"/>
</dbReference>
<accession>A0ABV9PYE7</accession>
<keyword evidence="5" id="KW-1185">Reference proteome</keyword>
<proteinExistence type="predicted"/>
<feature type="region of interest" description="Disordered" evidence="2">
    <location>
        <begin position="1"/>
        <end position="27"/>
    </location>
</feature>
<dbReference type="Pfam" id="PF07282">
    <property type="entry name" value="Cas12f1-like_TNB"/>
    <property type="match status" value="1"/>
</dbReference>
<evidence type="ECO:0000256" key="1">
    <source>
        <dbReference type="ARBA" id="ARBA00023125"/>
    </source>
</evidence>
<feature type="compositionally biased region" description="Basic residues" evidence="2">
    <location>
        <begin position="14"/>
        <end position="25"/>
    </location>
</feature>
<sequence>MLVGDVEGVQRNTSAKKKKNRRKLPRQVTQKLSQWQFGKLQEYLTYKLQARGIQIQQVDESYTTQTSPVCRRRKKVSGRVYKCKCGYQQHRDIHGASNILAKSLYGNIQLIVDKVQMKYLRVV</sequence>
<comment type="caution">
    <text evidence="4">The sequence shown here is derived from an EMBL/GenBank/DDBJ whole genome shotgun (WGS) entry which is preliminary data.</text>
</comment>
<evidence type="ECO:0000259" key="3">
    <source>
        <dbReference type="Pfam" id="PF07282"/>
    </source>
</evidence>
<reference evidence="5" key="1">
    <citation type="journal article" date="2019" name="Int. J. Syst. Evol. Microbiol.">
        <title>The Global Catalogue of Microorganisms (GCM) 10K type strain sequencing project: providing services to taxonomists for standard genome sequencing and annotation.</title>
        <authorList>
            <consortium name="The Broad Institute Genomics Platform"/>
            <consortium name="The Broad Institute Genome Sequencing Center for Infectious Disease"/>
            <person name="Wu L."/>
            <person name="Ma J."/>
        </authorList>
    </citation>
    <scope>NUCLEOTIDE SEQUENCE [LARGE SCALE GENOMIC DNA]</scope>
    <source>
        <strain evidence="5">WYCCWR 12678</strain>
    </source>
</reference>
<dbReference type="Proteomes" id="UP001596002">
    <property type="component" value="Unassembled WGS sequence"/>
</dbReference>
<dbReference type="NCBIfam" id="TIGR01766">
    <property type="entry name" value="IS200/IS605 family accessory protein TnpB-like domain"/>
    <property type="match status" value="1"/>
</dbReference>
<evidence type="ECO:0000313" key="4">
    <source>
        <dbReference type="EMBL" id="MFC4766971.1"/>
    </source>
</evidence>
<gene>
    <name evidence="4" type="ORF">ACFO8Q_06255</name>
</gene>
<keyword evidence="1" id="KW-0238">DNA-binding</keyword>
<feature type="domain" description="Cas12f1-like TNB" evidence="3">
    <location>
        <begin position="37"/>
        <end position="99"/>
    </location>
</feature>
<organism evidence="4 5">
    <name type="scientific">Effusibacillus consociatus</name>
    <dbReference type="NCBI Taxonomy" id="1117041"/>
    <lineage>
        <taxon>Bacteria</taxon>
        <taxon>Bacillati</taxon>
        <taxon>Bacillota</taxon>
        <taxon>Bacilli</taxon>
        <taxon>Bacillales</taxon>
        <taxon>Alicyclobacillaceae</taxon>
        <taxon>Effusibacillus</taxon>
    </lineage>
</organism>